<sequence length="121" mass="14109">MDQRPKNVRAFHPTDPAYGTLNYDIGALNKRQIRRLNSRKGIERNENELYLGAHPEIKGFISILLRYVLHKQPSMDLHETIGDFFNRPRHQILVDLLQYLLQTEEPFSLGDGFQMLTNCCP</sequence>
<name>A0AAJ7S4D5_9HYME</name>
<keyword evidence="1" id="KW-1185">Reference proteome</keyword>
<dbReference type="KEGG" id="ccal:108627110"/>
<reference evidence="2 3" key="1">
    <citation type="submission" date="2025-04" db="UniProtKB">
        <authorList>
            <consortium name="RefSeq"/>
        </authorList>
    </citation>
    <scope>IDENTIFICATION</scope>
    <source>
        <tissue evidence="2 3">Whole body</tissue>
    </source>
</reference>
<proteinExistence type="predicted"/>
<dbReference type="GeneID" id="108627110"/>
<dbReference type="Proteomes" id="UP000694925">
    <property type="component" value="Unplaced"/>
</dbReference>
<dbReference type="RefSeq" id="XP_017883653.1">
    <property type="nucleotide sequence ID" value="XM_018028164.2"/>
</dbReference>
<organism evidence="1 3">
    <name type="scientific">Ceratina calcarata</name>
    <dbReference type="NCBI Taxonomy" id="156304"/>
    <lineage>
        <taxon>Eukaryota</taxon>
        <taxon>Metazoa</taxon>
        <taxon>Ecdysozoa</taxon>
        <taxon>Arthropoda</taxon>
        <taxon>Hexapoda</taxon>
        <taxon>Insecta</taxon>
        <taxon>Pterygota</taxon>
        <taxon>Neoptera</taxon>
        <taxon>Endopterygota</taxon>
        <taxon>Hymenoptera</taxon>
        <taxon>Apocrita</taxon>
        <taxon>Aculeata</taxon>
        <taxon>Apoidea</taxon>
        <taxon>Anthophila</taxon>
        <taxon>Apidae</taxon>
        <taxon>Ceratina</taxon>
        <taxon>Zadontomerus</taxon>
    </lineage>
</organism>
<evidence type="ECO:0000313" key="2">
    <source>
        <dbReference type="RefSeq" id="XP_017883653.1"/>
    </source>
</evidence>
<protein>
    <submittedName>
        <fullName evidence="2 3">Uncharacterized protein LOC108627110</fullName>
    </submittedName>
</protein>
<accession>A0AAJ7S4D5</accession>
<evidence type="ECO:0000313" key="3">
    <source>
        <dbReference type="RefSeq" id="XP_026671127.1"/>
    </source>
</evidence>
<dbReference type="InterPro" id="IPR059162">
    <property type="entry name" value="RIIAD1"/>
</dbReference>
<dbReference type="AlphaFoldDB" id="A0AAJ7S4D5"/>
<gene>
    <name evidence="2 3" type="primary">LOC108627110</name>
</gene>
<dbReference type="CDD" id="cd22971">
    <property type="entry name" value="DD_RIIAD1"/>
    <property type="match status" value="1"/>
</dbReference>
<evidence type="ECO:0000313" key="1">
    <source>
        <dbReference type="Proteomes" id="UP000694925"/>
    </source>
</evidence>
<dbReference type="RefSeq" id="XP_026671127.1">
    <property type="nucleotide sequence ID" value="XM_026815326.1"/>
</dbReference>